<comment type="caution">
    <text evidence="3">The sequence shown here is derived from an EMBL/GenBank/DDBJ whole genome shotgun (WGS) entry which is preliminary data.</text>
</comment>
<evidence type="ECO:0000256" key="1">
    <source>
        <dbReference type="SAM" id="MobiDB-lite"/>
    </source>
</evidence>
<feature type="region of interest" description="Disordered" evidence="1">
    <location>
        <begin position="1"/>
        <end position="35"/>
    </location>
</feature>
<dbReference type="EMBL" id="JAPWGY010000001">
    <property type="protein sequence ID" value="MCZ4279956.1"/>
    <property type="molecule type" value="Genomic_DNA"/>
</dbReference>
<sequence length="471" mass="52158">MSSQKPESPAPRPDNNDNAKAKTPQQPQQTPASRSMFSGALNLEQQKKRAKDLLKAFATGNRSALQRFAACHSSGHASGVATARLADAQLVIAREAGFASWPKLKTHCDRLALRKKQIATSTVPRLDSPQTLHLRCGSDIRHALEIAGFTGAFHEFSDPFCQGPLPDLPLEGFLKQRADFITSAYGLDPEDTLGRQRQAYDGLDRLQDYSRVVLWFEHDSYDQLILAFLLDYIARAFPSLLSPVADPDSTTSGNGPSPAEGLPRFELICVDQVPGLPDFTGLGQLAPELLIWLWENRREKITPEQLKLGTRVWNALRQPTPQALETLVTEGTAAIPPMAAALKRHLQELPDPLTGLSLTQRLTLEILDQDGPLTGGRLFGQLMREREPLPYLGDLMYWHELVMLRQAAEPLLDDNRDPDAPPQIWPDRLIHITQCGRDVLAGKANYLDLTSRDRWVGGIRVAAKGFLNPGD</sequence>
<reference evidence="3" key="1">
    <citation type="submission" date="2022-12" db="EMBL/GenBank/DDBJ databases">
        <title>Bacterial isolates from different developmental stages of Nematostella vectensis.</title>
        <authorList>
            <person name="Fraune S."/>
        </authorList>
    </citation>
    <scope>NUCLEOTIDE SEQUENCE</scope>
    <source>
        <strain evidence="3">G21630-S1</strain>
    </source>
</reference>
<protein>
    <submittedName>
        <fullName evidence="3">DUF1835 domain-containing protein</fullName>
    </submittedName>
</protein>
<name>A0ABT4LFR8_9PROT</name>
<dbReference type="Proteomes" id="UP001069802">
    <property type="component" value="Unassembled WGS sequence"/>
</dbReference>
<dbReference type="RefSeq" id="WP_269422151.1">
    <property type="nucleotide sequence ID" value="NZ_JAPWGY010000001.1"/>
</dbReference>
<dbReference type="InterPro" id="IPR014973">
    <property type="entry name" value="DUF1835"/>
</dbReference>
<gene>
    <name evidence="3" type="ORF">O4H49_04145</name>
</gene>
<organism evidence="3 4">
    <name type="scientific">Kiloniella laminariae</name>
    <dbReference type="NCBI Taxonomy" id="454162"/>
    <lineage>
        <taxon>Bacteria</taxon>
        <taxon>Pseudomonadati</taxon>
        <taxon>Pseudomonadota</taxon>
        <taxon>Alphaproteobacteria</taxon>
        <taxon>Rhodospirillales</taxon>
        <taxon>Kiloniellaceae</taxon>
        <taxon>Kiloniella</taxon>
    </lineage>
</organism>
<feature type="compositionally biased region" description="Low complexity" evidence="1">
    <location>
        <begin position="21"/>
        <end position="32"/>
    </location>
</feature>
<evidence type="ECO:0000259" key="2">
    <source>
        <dbReference type="Pfam" id="PF08874"/>
    </source>
</evidence>
<accession>A0ABT4LFR8</accession>
<feature type="domain" description="DUF1835" evidence="2">
    <location>
        <begin position="136"/>
        <end position="233"/>
    </location>
</feature>
<keyword evidence="4" id="KW-1185">Reference proteome</keyword>
<dbReference type="Pfam" id="PF08874">
    <property type="entry name" value="DUF1835"/>
    <property type="match status" value="1"/>
</dbReference>
<evidence type="ECO:0000313" key="3">
    <source>
        <dbReference type="EMBL" id="MCZ4279956.1"/>
    </source>
</evidence>
<evidence type="ECO:0000313" key="4">
    <source>
        <dbReference type="Proteomes" id="UP001069802"/>
    </source>
</evidence>
<proteinExistence type="predicted"/>